<dbReference type="AlphaFoldDB" id="A0A316YFB2"/>
<evidence type="ECO:0000256" key="5">
    <source>
        <dbReference type="ARBA" id="ARBA00022989"/>
    </source>
</evidence>
<evidence type="ECO:0000256" key="1">
    <source>
        <dbReference type="ARBA" id="ARBA00004141"/>
    </source>
</evidence>
<dbReference type="InParanoid" id="A0A316YFB2"/>
<evidence type="ECO:0000256" key="7">
    <source>
        <dbReference type="PIRNR" id="PIRNR002744"/>
    </source>
</evidence>
<feature type="transmembrane region" description="Helical" evidence="9">
    <location>
        <begin position="205"/>
        <end position="224"/>
    </location>
</feature>
<keyword evidence="4 9" id="KW-0812">Transmembrane</keyword>
<protein>
    <recommendedName>
        <fullName evidence="12">Cytosine-purine permease</fullName>
    </recommendedName>
</protein>
<feature type="transmembrane region" description="Helical" evidence="9">
    <location>
        <begin position="307"/>
        <end position="331"/>
    </location>
</feature>
<evidence type="ECO:0000256" key="3">
    <source>
        <dbReference type="ARBA" id="ARBA00022448"/>
    </source>
</evidence>
<evidence type="ECO:0000256" key="2">
    <source>
        <dbReference type="ARBA" id="ARBA00008974"/>
    </source>
</evidence>
<keyword evidence="11" id="KW-1185">Reference proteome</keyword>
<dbReference type="OrthoDB" id="2116389at2759"/>
<comment type="subcellular location">
    <subcellularLocation>
        <location evidence="1">Membrane</location>
        <topology evidence="1">Multi-pass membrane protein</topology>
    </subcellularLocation>
</comment>
<dbReference type="Gene3D" id="1.10.4160.10">
    <property type="entry name" value="Hydantoin permease"/>
    <property type="match status" value="1"/>
</dbReference>
<evidence type="ECO:0000313" key="10">
    <source>
        <dbReference type="EMBL" id="PWN87564.1"/>
    </source>
</evidence>
<keyword evidence="6 7" id="KW-0472">Membrane</keyword>
<keyword evidence="3 7" id="KW-0813">Transport</keyword>
<feature type="transmembrane region" description="Helical" evidence="9">
    <location>
        <begin position="511"/>
        <end position="529"/>
    </location>
</feature>
<feature type="transmembrane region" description="Helical" evidence="9">
    <location>
        <begin position="168"/>
        <end position="193"/>
    </location>
</feature>
<dbReference type="STRING" id="215250.A0A316YFB2"/>
<feature type="compositionally biased region" description="Polar residues" evidence="8">
    <location>
        <begin position="34"/>
        <end position="46"/>
    </location>
</feature>
<feature type="transmembrane region" description="Helical" evidence="9">
    <location>
        <begin position="273"/>
        <end position="295"/>
    </location>
</feature>
<feature type="transmembrane region" description="Helical" evidence="9">
    <location>
        <begin position="124"/>
        <end position="147"/>
    </location>
</feature>
<evidence type="ECO:0008006" key="12">
    <source>
        <dbReference type="Google" id="ProtNLM"/>
    </source>
</evidence>
<dbReference type="PANTHER" id="PTHR31806">
    <property type="entry name" value="PURINE-CYTOSINE PERMEASE FCY2-RELATED"/>
    <property type="match status" value="1"/>
</dbReference>
<feature type="transmembrane region" description="Helical" evidence="9">
    <location>
        <begin position="473"/>
        <end position="491"/>
    </location>
</feature>
<dbReference type="GeneID" id="37045233"/>
<accession>A0A316YFB2</accession>
<feature type="compositionally biased region" description="Basic and acidic residues" evidence="8">
    <location>
        <begin position="13"/>
        <end position="32"/>
    </location>
</feature>
<dbReference type="PIRSF" id="PIRSF002744">
    <property type="entry name" value="Pur-cyt_permease"/>
    <property type="match status" value="1"/>
</dbReference>
<evidence type="ECO:0000256" key="9">
    <source>
        <dbReference type="SAM" id="Phobius"/>
    </source>
</evidence>
<evidence type="ECO:0000256" key="6">
    <source>
        <dbReference type="ARBA" id="ARBA00023136"/>
    </source>
</evidence>
<organism evidence="10 11">
    <name type="scientific">Acaromyces ingoldii</name>
    <dbReference type="NCBI Taxonomy" id="215250"/>
    <lineage>
        <taxon>Eukaryota</taxon>
        <taxon>Fungi</taxon>
        <taxon>Dikarya</taxon>
        <taxon>Basidiomycota</taxon>
        <taxon>Ustilaginomycotina</taxon>
        <taxon>Exobasidiomycetes</taxon>
        <taxon>Exobasidiales</taxon>
        <taxon>Cryptobasidiaceae</taxon>
        <taxon>Acaromyces</taxon>
    </lineage>
</organism>
<proteinExistence type="inferred from homology"/>
<feature type="transmembrane region" description="Helical" evidence="9">
    <location>
        <begin position="432"/>
        <end position="453"/>
    </location>
</feature>
<dbReference type="Proteomes" id="UP000245768">
    <property type="component" value="Unassembled WGS sequence"/>
</dbReference>
<feature type="transmembrane region" description="Helical" evidence="9">
    <location>
        <begin position="367"/>
        <end position="388"/>
    </location>
</feature>
<feature type="transmembrane region" description="Helical" evidence="9">
    <location>
        <begin position="100"/>
        <end position="118"/>
    </location>
</feature>
<dbReference type="GO" id="GO:0022857">
    <property type="term" value="F:transmembrane transporter activity"/>
    <property type="evidence" value="ECO:0007669"/>
    <property type="project" value="InterPro"/>
</dbReference>
<dbReference type="InterPro" id="IPR001248">
    <property type="entry name" value="Pur-cyt_permease"/>
</dbReference>
<dbReference type="RefSeq" id="XP_025374762.1">
    <property type="nucleotide sequence ID" value="XM_025523317.1"/>
</dbReference>
<feature type="transmembrane region" description="Helical" evidence="9">
    <location>
        <begin position="400"/>
        <end position="420"/>
    </location>
</feature>
<evidence type="ECO:0000256" key="4">
    <source>
        <dbReference type="ARBA" id="ARBA00022692"/>
    </source>
</evidence>
<dbReference type="PANTHER" id="PTHR31806:SF5">
    <property type="entry name" value="PURINE-CYTOSINE PERMEASE FCY21"/>
    <property type="match status" value="1"/>
</dbReference>
<comment type="similarity">
    <text evidence="2 7">Belongs to the purine-cytosine permease (2.A.39) family.</text>
</comment>
<dbReference type="Pfam" id="PF02133">
    <property type="entry name" value="Transp_cyt_pur"/>
    <property type="match status" value="1"/>
</dbReference>
<feature type="region of interest" description="Disordered" evidence="8">
    <location>
        <begin position="1"/>
        <end position="53"/>
    </location>
</feature>
<sequence length="536" mass="57940">MAPDQQEESGAEAMDREKGDFEARADRDDGDTNKGGSSFESETQLAALTDPDQKRRVESSPFLRRLHRIAVRLSRYSIEGVGIQPLAPHQRTATQWWSPGLIWFSANVNVLSFSGGTLAPQLGIGMVTSQVSILLFSALLSLPAAYFSTFGPKLGMRQMVQSRYSWGYFPACLACLLNCIGMIGFMVLNSILGGQTLSAVPKDDSLSSTVGIVIIAVISLLVSFSGIKILHLFERWFWAPVLVCFVVLIGIAGTGPQGLHIPADDPAPNARGILGMGAVVAGYLVSWSSLASDVTHYMRPDTSPYKIFWAVFLGLFLSTAPFMMLGAAFAVSSTDNPAWSSALETSNGALFDVILSGPGGAGNFGRFLTTLLALSAIGNIAATLYSFGISLQTLLPFFNYVPRFIWPVVAVAITLPLAIVGADHFYVTLSNFVYVLGYWASLFVAIVLMEHVVIRRRDFSRYDATAWSDWRRLPPGIAALAAAILSLGLVIPSMDQAWFSGPIAKKSGDLGFELGFAVCAILYVPLRLIEKHLCGR</sequence>
<reference evidence="10 11" key="1">
    <citation type="journal article" date="2018" name="Mol. Biol. Evol.">
        <title>Broad Genomic Sampling Reveals a Smut Pathogenic Ancestry of the Fungal Clade Ustilaginomycotina.</title>
        <authorList>
            <person name="Kijpornyongpan T."/>
            <person name="Mondo S.J."/>
            <person name="Barry K."/>
            <person name="Sandor L."/>
            <person name="Lee J."/>
            <person name="Lipzen A."/>
            <person name="Pangilinan J."/>
            <person name="LaButti K."/>
            <person name="Hainaut M."/>
            <person name="Henrissat B."/>
            <person name="Grigoriev I.V."/>
            <person name="Spatafora J.W."/>
            <person name="Aime M.C."/>
        </authorList>
    </citation>
    <scope>NUCLEOTIDE SEQUENCE [LARGE SCALE GENOMIC DNA]</scope>
    <source>
        <strain evidence="10 11">MCA 4198</strain>
    </source>
</reference>
<evidence type="ECO:0000313" key="11">
    <source>
        <dbReference type="Proteomes" id="UP000245768"/>
    </source>
</evidence>
<name>A0A316YFB2_9BASI</name>
<dbReference type="InterPro" id="IPR026030">
    <property type="entry name" value="Pur-cyt_permease_Fcy2/21/22"/>
</dbReference>
<keyword evidence="5 9" id="KW-1133">Transmembrane helix</keyword>
<dbReference type="EMBL" id="KZ819640">
    <property type="protein sequence ID" value="PWN87564.1"/>
    <property type="molecule type" value="Genomic_DNA"/>
</dbReference>
<evidence type="ECO:0000256" key="8">
    <source>
        <dbReference type="SAM" id="MobiDB-lite"/>
    </source>
</evidence>
<gene>
    <name evidence="10" type="ORF">FA10DRAFT_276420</name>
</gene>
<feature type="transmembrane region" description="Helical" evidence="9">
    <location>
        <begin position="236"/>
        <end position="253"/>
    </location>
</feature>
<dbReference type="GO" id="GO:0005886">
    <property type="term" value="C:plasma membrane"/>
    <property type="evidence" value="ECO:0007669"/>
    <property type="project" value="TreeGrafter"/>
</dbReference>
<feature type="compositionally biased region" description="Acidic residues" evidence="8">
    <location>
        <begin position="1"/>
        <end position="10"/>
    </location>
</feature>